<feature type="region of interest" description="Disordered" evidence="1">
    <location>
        <begin position="320"/>
        <end position="339"/>
    </location>
</feature>
<dbReference type="PANTHER" id="PTHR40031">
    <property type="entry name" value="HYPOTHETICAL MEMBRANE SPANNING PROTEIN"/>
    <property type="match status" value="1"/>
</dbReference>
<dbReference type="PANTHER" id="PTHR40031:SF1">
    <property type="entry name" value="MEMBRANE-BOUND METAL-DEPENDENT HYDROLASE"/>
    <property type="match status" value="1"/>
</dbReference>
<dbReference type="EMBL" id="JAQNDM010000002">
    <property type="protein sequence ID" value="MDC0710806.1"/>
    <property type="molecule type" value="Genomic_DNA"/>
</dbReference>
<feature type="compositionally biased region" description="Pro residues" evidence="1">
    <location>
        <begin position="329"/>
        <end position="339"/>
    </location>
</feature>
<dbReference type="GO" id="GO:0016787">
    <property type="term" value="F:hydrolase activity"/>
    <property type="evidence" value="ECO:0007669"/>
    <property type="project" value="UniProtKB-KW"/>
</dbReference>
<accession>A0ABT5DEP6</accession>
<organism evidence="3 4">
    <name type="scientific">Stigmatella ashevillensis</name>
    <dbReference type="NCBI Taxonomy" id="2995309"/>
    <lineage>
        <taxon>Bacteria</taxon>
        <taxon>Pseudomonadati</taxon>
        <taxon>Myxococcota</taxon>
        <taxon>Myxococcia</taxon>
        <taxon>Myxococcales</taxon>
        <taxon>Cystobacterineae</taxon>
        <taxon>Archangiaceae</taxon>
        <taxon>Stigmatella</taxon>
    </lineage>
</organism>
<evidence type="ECO:0000313" key="4">
    <source>
        <dbReference type="Proteomes" id="UP001221838"/>
    </source>
</evidence>
<feature type="transmembrane region" description="Helical" evidence="2">
    <location>
        <begin position="96"/>
        <end position="114"/>
    </location>
</feature>
<dbReference type="Pfam" id="PF04307">
    <property type="entry name" value="YdjM"/>
    <property type="match status" value="1"/>
</dbReference>
<evidence type="ECO:0000256" key="1">
    <source>
        <dbReference type="SAM" id="MobiDB-lite"/>
    </source>
</evidence>
<gene>
    <name evidence="3" type="ORF">POL68_20185</name>
</gene>
<feature type="transmembrane region" description="Helical" evidence="2">
    <location>
        <begin position="163"/>
        <end position="181"/>
    </location>
</feature>
<keyword evidence="2" id="KW-0472">Membrane</keyword>
<evidence type="ECO:0000313" key="3">
    <source>
        <dbReference type="EMBL" id="MDC0710806.1"/>
    </source>
</evidence>
<keyword evidence="4" id="KW-1185">Reference proteome</keyword>
<name>A0ABT5DEP6_9BACT</name>
<dbReference type="InterPro" id="IPR053170">
    <property type="entry name" value="Transcription_regulator"/>
</dbReference>
<dbReference type="Proteomes" id="UP001221838">
    <property type="component" value="Unassembled WGS sequence"/>
</dbReference>
<evidence type="ECO:0000256" key="2">
    <source>
        <dbReference type="SAM" id="Phobius"/>
    </source>
</evidence>
<keyword evidence="2" id="KW-0812">Transmembrane</keyword>
<keyword evidence="3" id="KW-0378">Hydrolase</keyword>
<keyword evidence="2" id="KW-1133">Transmembrane helix</keyword>
<protein>
    <submittedName>
        <fullName evidence="3">Metal-dependent hydrolase</fullName>
    </submittedName>
</protein>
<feature type="transmembrane region" description="Helical" evidence="2">
    <location>
        <begin position="134"/>
        <end position="154"/>
    </location>
</feature>
<proteinExistence type="predicted"/>
<feature type="transmembrane region" description="Helical" evidence="2">
    <location>
        <begin position="65"/>
        <end position="84"/>
    </location>
</feature>
<dbReference type="RefSeq" id="WP_272140592.1">
    <property type="nucleotide sequence ID" value="NZ_JAQNDM010000002.1"/>
</dbReference>
<comment type="caution">
    <text evidence="3">The sequence shown here is derived from an EMBL/GenBank/DDBJ whole genome shotgun (WGS) entry which is preliminary data.</text>
</comment>
<sequence length="339" mass="36944">MDNLTHGLMGLALGALRRPDAADSPLSATDKAVLLGCVLAAELPDLDNLLPSENSVVHALQAHRGLSHALVFTPVIAGAATLVAKGLFRSARMGPVYLFSLLSVAFAHLLADLWTGWGTRVLLPFSAQRWTLDWTMVVDPWVTLPLLAGALWAWLRREQWRRALLWGLVGTVAYLGVRVSLQTVLSHRVRGAWPAAERVQVFPAWLSLTTWRYVVVLPSEYVTGTVALGSAPHEQRRWPRPGPEAVPASARNLPTVREALAWARFPLVSTAPQPEGGTELRIGDLRYHLGGEPTLQFILELSPQGELRAARLDRGGSAASLLRRWRTPEPAPGAPTPEG</sequence>
<reference evidence="3 4" key="1">
    <citation type="submission" date="2022-11" db="EMBL/GenBank/DDBJ databases">
        <title>Minimal conservation of predation-associated metabolite biosynthetic gene clusters underscores biosynthetic potential of Myxococcota including descriptions for ten novel species: Archangium lansinium sp. nov., Myxococcus landrumus sp. nov., Nannocystis bai.</title>
        <authorList>
            <person name="Ahearne A."/>
            <person name="Stevens C."/>
            <person name="Dowd S."/>
        </authorList>
    </citation>
    <scope>NUCLEOTIDE SEQUENCE [LARGE SCALE GENOMIC DNA]</scope>
    <source>
        <strain evidence="3 4">NCWAL01</strain>
    </source>
</reference>
<dbReference type="InterPro" id="IPR007404">
    <property type="entry name" value="YdjM-like"/>
</dbReference>